<organism evidence="2 3">
    <name type="scientific">Candidatus Akkermansia intestinigallinarum</name>
    <dbReference type="NCBI Taxonomy" id="2838431"/>
    <lineage>
        <taxon>Bacteria</taxon>
        <taxon>Pseudomonadati</taxon>
        <taxon>Verrucomicrobiota</taxon>
        <taxon>Verrucomicrobiia</taxon>
        <taxon>Verrucomicrobiales</taxon>
        <taxon>Akkermansiaceae</taxon>
        <taxon>Akkermansia</taxon>
    </lineage>
</organism>
<evidence type="ECO:0000313" key="2">
    <source>
        <dbReference type="EMBL" id="HIX20591.1"/>
    </source>
</evidence>
<gene>
    <name evidence="2" type="ORF">H9862_08345</name>
</gene>
<evidence type="ECO:0000256" key="1">
    <source>
        <dbReference type="SAM" id="MobiDB-lite"/>
    </source>
</evidence>
<evidence type="ECO:0000313" key="3">
    <source>
        <dbReference type="Proteomes" id="UP000823964"/>
    </source>
</evidence>
<dbReference type="EMBL" id="DXFQ01000158">
    <property type="protein sequence ID" value="HIX20591.1"/>
    <property type="molecule type" value="Genomic_DNA"/>
</dbReference>
<reference evidence="2" key="1">
    <citation type="journal article" date="2021" name="PeerJ">
        <title>Extensive microbial diversity within the chicken gut microbiome revealed by metagenomics and culture.</title>
        <authorList>
            <person name="Gilroy R."/>
            <person name="Ravi A."/>
            <person name="Getino M."/>
            <person name="Pursley I."/>
            <person name="Horton D.L."/>
            <person name="Alikhan N.F."/>
            <person name="Baker D."/>
            <person name="Gharbi K."/>
            <person name="Hall N."/>
            <person name="Watson M."/>
            <person name="Adriaenssens E.M."/>
            <person name="Foster-Nyarko E."/>
            <person name="Jarju S."/>
            <person name="Secka A."/>
            <person name="Antonio M."/>
            <person name="Oren A."/>
            <person name="Chaudhuri R.R."/>
            <person name="La Ragione R."/>
            <person name="Hildebrand F."/>
            <person name="Pallen M.J."/>
        </authorList>
    </citation>
    <scope>NUCLEOTIDE SEQUENCE</scope>
    <source>
        <strain evidence="2">14975</strain>
    </source>
</reference>
<reference evidence="2" key="2">
    <citation type="submission" date="2021-04" db="EMBL/GenBank/DDBJ databases">
        <authorList>
            <person name="Gilroy R."/>
        </authorList>
    </citation>
    <scope>NUCLEOTIDE SEQUENCE</scope>
    <source>
        <strain evidence="2">14975</strain>
    </source>
</reference>
<dbReference type="AlphaFoldDB" id="A0A9D1VCG0"/>
<evidence type="ECO:0008006" key="4">
    <source>
        <dbReference type="Google" id="ProtNLM"/>
    </source>
</evidence>
<proteinExistence type="predicted"/>
<sequence length="140" mass="15452">MEWIELDETLLAEAFQERECAELLALRSSADPVPGICRGIAARIRAAVQANGRCVLDGSESSIPQALRSEAVALLRLKILIRYNLNVSDDRRQDAQKADERLDAIARGDMPFSGDSTPAARPAYYGRKRTRRQPPNGGIM</sequence>
<dbReference type="Proteomes" id="UP000823964">
    <property type="component" value="Unassembled WGS sequence"/>
</dbReference>
<name>A0A9D1VCG0_9BACT</name>
<accession>A0A9D1VCG0</accession>
<protein>
    <recommendedName>
        <fullName evidence="4">DUF1320 domain-containing protein</fullName>
    </recommendedName>
</protein>
<feature type="region of interest" description="Disordered" evidence="1">
    <location>
        <begin position="105"/>
        <end position="140"/>
    </location>
</feature>
<comment type="caution">
    <text evidence="2">The sequence shown here is derived from an EMBL/GenBank/DDBJ whole genome shotgun (WGS) entry which is preliminary data.</text>
</comment>